<dbReference type="RefSeq" id="WP_077335925.1">
    <property type="nucleotide sequence ID" value="NZ_FULE01000029.1"/>
</dbReference>
<dbReference type="Proteomes" id="UP000188276">
    <property type="component" value="Unassembled WGS sequence"/>
</dbReference>
<reference evidence="1" key="2">
    <citation type="submission" date="2017-02" db="EMBL/GenBank/DDBJ databases">
        <authorList>
            <person name="Peterson S.W."/>
        </authorList>
    </citation>
    <scope>NUCLEOTIDE SEQUENCE [LARGE SCALE GENOMIC DNA]</scope>
    <source>
        <strain evidence="1">CECT 7878</strain>
    </source>
</reference>
<dbReference type="EMBL" id="FULE01000029">
    <property type="protein sequence ID" value="SJN56966.1"/>
    <property type="molecule type" value="Genomic_DNA"/>
</dbReference>
<dbReference type="STRING" id="1123498.VR7878_02049"/>
<evidence type="ECO:0000313" key="3">
    <source>
        <dbReference type="Proteomes" id="UP000188276"/>
    </source>
</evidence>
<keyword evidence="3" id="KW-1185">Reference proteome</keyword>
<gene>
    <name evidence="1" type="ORF">VR7878_02049</name>
    <name evidence="2" type="ORF">VR7878_02052</name>
</gene>
<name>A0A1R4LK54_VIBR1</name>
<sequence>MFSYIFQGRTQTDTTYSYMNSLGMTQEQIESVLQQKDFEEAQNIVKRQGAYRLESDPLFMEWQYDKTPDSEQVWRDKVAEIKARYPLPSES</sequence>
<protein>
    <submittedName>
        <fullName evidence="1">Uncharacterized protein</fullName>
    </submittedName>
</protein>
<dbReference type="OrthoDB" id="7008478at2"/>
<evidence type="ECO:0000313" key="1">
    <source>
        <dbReference type="EMBL" id="SJN56966.1"/>
    </source>
</evidence>
<organism evidence="1 3">
    <name type="scientific">Vibrio ruber (strain DSM 16370 / JCM 11486 / BCRC 17186 / CECT 7878 / LMG 23124 / VR1)</name>
    <dbReference type="NCBI Taxonomy" id="1123498"/>
    <lineage>
        <taxon>Bacteria</taxon>
        <taxon>Pseudomonadati</taxon>
        <taxon>Pseudomonadota</taxon>
        <taxon>Gammaproteobacteria</taxon>
        <taxon>Vibrionales</taxon>
        <taxon>Vibrionaceae</taxon>
        <taxon>Vibrio</taxon>
    </lineage>
</organism>
<proteinExistence type="predicted"/>
<evidence type="ECO:0000313" key="2">
    <source>
        <dbReference type="EMBL" id="SJN56972.1"/>
    </source>
</evidence>
<dbReference type="EMBL" id="FULE01000029">
    <property type="protein sequence ID" value="SJN56972.1"/>
    <property type="molecule type" value="Genomic_DNA"/>
</dbReference>
<dbReference type="AlphaFoldDB" id="A0A1R4LK54"/>
<accession>A0A1R4LK54</accession>
<reference evidence="3" key="1">
    <citation type="submission" date="2017-02" db="EMBL/GenBank/DDBJ databases">
        <authorList>
            <person name="Rodrigo-Torres L."/>
            <person name="Arahal R.D."/>
            <person name="Lucena T."/>
        </authorList>
    </citation>
    <scope>NUCLEOTIDE SEQUENCE [LARGE SCALE GENOMIC DNA]</scope>
    <source>
        <strain evidence="3">CECT 7878</strain>
    </source>
</reference>